<dbReference type="PANTHER" id="PTHR37992">
    <property type="entry name" value="EXPRESSED PROTEIN"/>
    <property type="match status" value="1"/>
</dbReference>
<feature type="transmembrane region" description="Helical" evidence="1">
    <location>
        <begin position="49"/>
        <end position="67"/>
    </location>
</feature>
<protein>
    <submittedName>
        <fullName evidence="2">Uncharacterized protein</fullName>
    </submittedName>
</protein>
<dbReference type="AlphaFoldDB" id="A0AAV5R4Z8"/>
<feature type="transmembrane region" description="Helical" evidence="1">
    <location>
        <begin position="226"/>
        <end position="245"/>
    </location>
</feature>
<feature type="transmembrane region" description="Helical" evidence="1">
    <location>
        <begin position="12"/>
        <end position="29"/>
    </location>
</feature>
<keyword evidence="1" id="KW-0812">Transmembrane</keyword>
<comment type="caution">
    <text evidence="2">The sequence shown here is derived from an EMBL/GenBank/DDBJ whole genome shotgun (WGS) entry which is preliminary data.</text>
</comment>
<name>A0AAV5R4Z8_PICKL</name>
<dbReference type="InterPro" id="IPR013920">
    <property type="entry name" value="DUF1774_fun"/>
</dbReference>
<feature type="transmembrane region" description="Helical" evidence="1">
    <location>
        <begin position="79"/>
        <end position="100"/>
    </location>
</feature>
<dbReference type="EMBL" id="BTGB01000004">
    <property type="protein sequence ID" value="GMM46623.1"/>
    <property type="molecule type" value="Genomic_DNA"/>
</dbReference>
<keyword evidence="1" id="KW-1133">Transmembrane helix</keyword>
<feature type="transmembrane region" description="Helical" evidence="1">
    <location>
        <begin position="176"/>
        <end position="195"/>
    </location>
</feature>
<organism evidence="2 3">
    <name type="scientific">Pichia kluyveri</name>
    <name type="common">Yeast</name>
    <dbReference type="NCBI Taxonomy" id="36015"/>
    <lineage>
        <taxon>Eukaryota</taxon>
        <taxon>Fungi</taxon>
        <taxon>Dikarya</taxon>
        <taxon>Ascomycota</taxon>
        <taxon>Saccharomycotina</taxon>
        <taxon>Pichiomycetes</taxon>
        <taxon>Pichiales</taxon>
        <taxon>Pichiaceae</taxon>
        <taxon>Pichia</taxon>
    </lineage>
</organism>
<evidence type="ECO:0000313" key="2">
    <source>
        <dbReference type="EMBL" id="GMM46623.1"/>
    </source>
</evidence>
<evidence type="ECO:0000256" key="1">
    <source>
        <dbReference type="SAM" id="Phobius"/>
    </source>
</evidence>
<dbReference type="Pfam" id="PF08611">
    <property type="entry name" value="DUF1774"/>
    <property type="match status" value="1"/>
</dbReference>
<dbReference type="Proteomes" id="UP001378960">
    <property type="component" value="Unassembled WGS sequence"/>
</dbReference>
<feature type="transmembrane region" description="Helical" evidence="1">
    <location>
        <begin position="106"/>
        <end position="125"/>
    </location>
</feature>
<feature type="transmembrane region" description="Helical" evidence="1">
    <location>
        <begin position="201"/>
        <end position="219"/>
    </location>
</feature>
<sequence length="270" mass="30558">MSSGLTASKITITASFAISAIATIFWLLPHQNDKHFVTPFSGTLFTTTIFWLITLLLQFLFITKVLFNSNVSNSNQSNVIAIVGPHFTISNIINFFWIYFFTAEKFIIAEILLFINLLNLLTLYFSHKTISIKSLPDWLTIHLPVTGIPLSWTLYAIFWNGACLFHSHNKSLLPRILANIFIWEFLLVPMSLLIFYSDWSVGLATSFLMLGVGLGQMFIKMFALQWIFAFIIAGLNLVFSILSMFNTALRQVENNNNNNAISNDQAPLLA</sequence>
<keyword evidence="1" id="KW-0472">Membrane</keyword>
<dbReference type="PANTHER" id="PTHR37992:SF1">
    <property type="entry name" value="DUF1774-DOMAIN-CONTAINING PROTEIN"/>
    <property type="match status" value="1"/>
</dbReference>
<proteinExistence type="predicted"/>
<evidence type="ECO:0000313" key="3">
    <source>
        <dbReference type="Proteomes" id="UP001378960"/>
    </source>
</evidence>
<reference evidence="2 3" key="1">
    <citation type="journal article" date="2023" name="Elife">
        <title>Identification of key yeast species and microbe-microbe interactions impacting larval growth of Drosophila in the wild.</title>
        <authorList>
            <person name="Mure A."/>
            <person name="Sugiura Y."/>
            <person name="Maeda R."/>
            <person name="Honda K."/>
            <person name="Sakurai N."/>
            <person name="Takahashi Y."/>
            <person name="Watada M."/>
            <person name="Katoh T."/>
            <person name="Gotoh A."/>
            <person name="Gotoh Y."/>
            <person name="Taniguchi I."/>
            <person name="Nakamura K."/>
            <person name="Hayashi T."/>
            <person name="Katayama T."/>
            <person name="Uemura T."/>
            <person name="Hattori Y."/>
        </authorList>
    </citation>
    <scope>NUCLEOTIDE SEQUENCE [LARGE SCALE GENOMIC DNA]</scope>
    <source>
        <strain evidence="2 3">PK-24</strain>
    </source>
</reference>
<keyword evidence="3" id="KW-1185">Reference proteome</keyword>
<accession>A0AAV5R4Z8</accession>
<gene>
    <name evidence="2" type="ORF">DAPK24_031980</name>
</gene>